<dbReference type="Gene3D" id="3.40.50.300">
    <property type="entry name" value="P-loop containing nucleotide triphosphate hydrolases"/>
    <property type="match status" value="1"/>
</dbReference>
<dbReference type="Proteomes" id="UP000596427">
    <property type="component" value="Chromosome"/>
</dbReference>
<dbReference type="AlphaFoldDB" id="A0A974PNB0"/>
<keyword evidence="2" id="KW-0378">Hydrolase</keyword>
<name>A0A974PNB0_9HYPH</name>
<evidence type="ECO:0000256" key="3">
    <source>
        <dbReference type="ARBA" id="ARBA00023134"/>
    </source>
</evidence>
<dbReference type="RefSeq" id="WP_203193613.1">
    <property type="nucleotide sequence ID" value="NZ_CP063362.1"/>
</dbReference>
<evidence type="ECO:0000256" key="1">
    <source>
        <dbReference type="ARBA" id="ARBA00022741"/>
    </source>
</evidence>
<dbReference type="KEGG" id="xdi:EZH22_28035"/>
<gene>
    <name evidence="5" type="ORF">EZH22_28035</name>
</gene>
<dbReference type="Pfam" id="PF03308">
    <property type="entry name" value="MeaB"/>
    <property type="match status" value="1"/>
</dbReference>
<dbReference type="PANTHER" id="PTHR43087:SF1">
    <property type="entry name" value="LAO_AO TRANSPORT SYSTEM ATPASE"/>
    <property type="match status" value="1"/>
</dbReference>
<proteinExistence type="predicted"/>
<dbReference type="InterPro" id="IPR052040">
    <property type="entry name" value="GTPase/Isobutyryl-CoA_mutase"/>
</dbReference>
<evidence type="ECO:0000256" key="4">
    <source>
        <dbReference type="ARBA" id="ARBA00023186"/>
    </source>
</evidence>
<evidence type="ECO:0000256" key="2">
    <source>
        <dbReference type="ARBA" id="ARBA00022801"/>
    </source>
</evidence>
<keyword evidence="6" id="KW-1185">Reference proteome</keyword>
<dbReference type="GO" id="GO:0016787">
    <property type="term" value="F:hydrolase activity"/>
    <property type="evidence" value="ECO:0007669"/>
    <property type="project" value="UniProtKB-KW"/>
</dbReference>
<evidence type="ECO:0000313" key="6">
    <source>
        <dbReference type="Proteomes" id="UP000596427"/>
    </source>
</evidence>
<dbReference type="EMBL" id="CP063362">
    <property type="protein sequence ID" value="QRG06705.1"/>
    <property type="molecule type" value="Genomic_DNA"/>
</dbReference>
<protein>
    <submittedName>
        <fullName evidence="5">ATP/GTP-binding protein</fullName>
    </submittedName>
</protein>
<sequence>MNVAPRTPMLDRRALGRALSRAADAAVADILKASRGEGGHLARRIGVTGPPGAGKSTLIAALARHRLARAGRVAIVAIDPTSPKTGGSILGDRIRMDALVDDPRVFIRSIASRSATDGLADNLPEILAVFDDFGFDEIILETVGVGQSEFAVRELVEVELLVLSPGAGDQIQAMKAGILETADIYVINKADQPDAAKVEAELKATLALTSPGDPPAVLRVRADAGENIAALDDAIEAAAARQAADGDGARRRRARQRIKGLVWRQLTRILADLPQEAFEEPLPDLYATVLSGLAEEGAA</sequence>
<keyword evidence="1" id="KW-0547">Nucleotide-binding</keyword>
<accession>A0A974PNB0</accession>
<dbReference type="PANTHER" id="PTHR43087">
    <property type="entry name" value="LYSINE/ARGININE/ORNITHINE TRANSPORT SYSTEM KINASE"/>
    <property type="match status" value="1"/>
</dbReference>
<dbReference type="InterPro" id="IPR027417">
    <property type="entry name" value="P-loop_NTPase"/>
</dbReference>
<organism evidence="5 6">
    <name type="scientific">Xanthobacter dioxanivorans</name>
    <dbReference type="NCBI Taxonomy" id="2528964"/>
    <lineage>
        <taxon>Bacteria</taxon>
        <taxon>Pseudomonadati</taxon>
        <taxon>Pseudomonadota</taxon>
        <taxon>Alphaproteobacteria</taxon>
        <taxon>Hyphomicrobiales</taxon>
        <taxon>Xanthobacteraceae</taxon>
        <taxon>Xanthobacter</taxon>
    </lineage>
</organism>
<evidence type="ECO:0000313" key="5">
    <source>
        <dbReference type="EMBL" id="QRG06705.1"/>
    </source>
</evidence>
<keyword evidence="4" id="KW-0143">Chaperone</keyword>
<dbReference type="SUPFAM" id="SSF52540">
    <property type="entry name" value="P-loop containing nucleoside triphosphate hydrolases"/>
    <property type="match status" value="1"/>
</dbReference>
<reference evidence="5 6" key="1">
    <citation type="submission" date="2020-10" db="EMBL/GenBank/DDBJ databases">
        <title>Degradation of 1,4-Dioxane by Xanthobacter sp. YN2, via a Novel Group-2 Soluble Di-Iron Monooxygenase.</title>
        <authorList>
            <person name="Ma F."/>
            <person name="Wang Y."/>
            <person name="Yang J."/>
            <person name="Guo H."/>
            <person name="Su D."/>
            <person name="Yu L."/>
        </authorList>
    </citation>
    <scope>NUCLEOTIDE SEQUENCE [LARGE SCALE GENOMIC DNA]</scope>
    <source>
        <strain evidence="5 6">YN2</strain>
    </source>
</reference>
<keyword evidence="3" id="KW-0342">GTP-binding</keyword>
<dbReference type="GO" id="GO:0005525">
    <property type="term" value="F:GTP binding"/>
    <property type="evidence" value="ECO:0007669"/>
    <property type="project" value="UniProtKB-KW"/>
</dbReference>